<dbReference type="RefSeq" id="WP_114348285.1">
    <property type="nucleotide sequence ID" value="NZ_QPJL01000003.1"/>
</dbReference>
<reference evidence="2 3" key="1">
    <citation type="submission" date="2018-07" db="EMBL/GenBank/DDBJ databases">
        <title>Genomic Encyclopedia of Type Strains, Phase III (KMG-III): the genomes of soil and plant-associated and newly described type strains.</title>
        <authorList>
            <person name="Whitman W."/>
        </authorList>
    </citation>
    <scope>NUCLEOTIDE SEQUENCE [LARGE SCALE GENOMIC DNA]</scope>
    <source>
        <strain evidence="2 3">CECT 8525</strain>
    </source>
</reference>
<dbReference type="GO" id="GO:0003824">
    <property type="term" value="F:catalytic activity"/>
    <property type="evidence" value="ECO:0007669"/>
    <property type="project" value="InterPro"/>
</dbReference>
<dbReference type="PANTHER" id="PTHR11895:SF76">
    <property type="entry name" value="INDOLEACETAMIDE HYDROLASE"/>
    <property type="match status" value="1"/>
</dbReference>
<evidence type="ECO:0000313" key="3">
    <source>
        <dbReference type="Proteomes" id="UP000253345"/>
    </source>
</evidence>
<dbReference type="PANTHER" id="PTHR11895">
    <property type="entry name" value="TRANSAMIDASE"/>
    <property type="match status" value="1"/>
</dbReference>
<keyword evidence="3" id="KW-1185">Reference proteome</keyword>
<dbReference type="Pfam" id="PF01425">
    <property type="entry name" value="Amidase"/>
    <property type="match status" value="1"/>
</dbReference>
<evidence type="ECO:0000313" key="2">
    <source>
        <dbReference type="EMBL" id="RCW87222.1"/>
    </source>
</evidence>
<evidence type="ECO:0000259" key="1">
    <source>
        <dbReference type="Pfam" id="PF01425"/>
    </source>
</evidence>
<dbReference type="InterPro" id="IPR036928">
    <property type="entry name" value="AS_sf"/>
</dbReference>
<dbReference type="AlphaFoldDB" id="A0A368Z437"/>
<proteinExistence type="predicted"/>
<name>A0A368Z437_9RHOB</name>
<dbReference type="EMBL" id="QPJL01000003">
    <property type="protein sequence ID" value="RCW87222.1"/>
    <property type="molecule type" value="Genomic_DNA"/>
</dbReference>
<comment type="caution">
    <text evidence="2">The sequence shown here is derived from an EMBL/GenBank/DDBJ whole genome shotgun (WGS) entry which is preliminary data.</text>
</comment>
<dbReference type="Proteomes" id="UP000253345">
    <property type="component" value="Unassembled WGS sequence"/>
</dbReference>
<dbReference type="InterPro" id="IPR023631">
    <property type="entry name" value="Amidase_dom"/>
</dbReference>
<accession>A0A368Z437</accession>
<organism evidence="2 3">
    <name type="scientific">Paracoccus lutimaris</name>
    <dbReference type="NCBI Taxonomy" id="1490030"/>
    <lineage>
        <taxon>Bacteria</taxon>
        <taxon>Pseudomonadati</taxon>
        <taxon>Pseudomonadota</taxon>
        <taxon>Alphaproteobacteria</taxon>
        <taxon>Rhodobacterales</taxon>
        <taxon>Paracoccaceae</taxon>
        <taxon>Paracoccus</taxon>
    </lineage>
</organism>
<feature type="domain" description="Amidase" evidence="1">
    <location>
        <begin position="31"/>
        <end position="462"/>
    </location>
</feature>
<dbReference type="InterPro" id="IPR000120">
    <property type="entry name" value="Amidase"/>
</dbReference>
<sequence length="483" mass="51513">MPIPQSAAQITALTALELSRAIHDRKLSCTEVMAAFLDRIEALNPAVNAIVSLRPRAVLMIEAATADAELAAGRSRGWLHGIPQAPKDLTATAGIATTFGYRGLHDSQPHADSILVERLRGAGAILIGKTNTPEFGLGSHTYNSLFGTTLNAWDQGRSAGGSSGGAAVALALDMLPLADGSDMMGSLRNPAGWNNVYGLRPSAGLVPLGPAPEIFFSQLSTEGPMARNVADLAMLLSTLAGHDPRAPQSLPGDGTEFARPLGQNVAGLRIGWLGDLDGYLPTEPGVLETCETALGVLTALGCHVEPARIPFRVERLWRIWVTLRSFLVAGSLGALYDNPKDRDLLKPEAIWEIETGRALTGTQIHAASSTRSSWYQALLGMFQRYDYLVLPTAQTFPFDADLHWPDSIAGRAMDTYHRWMEVVIGPSLAGVPVLAVPAGFGPEGLPMGLQIIARPRTDRALLELGHAYDLAQGFTARKSPLLS</sequence>
<dbReference type="NCBIfam" id="NF005686">
    <property type="entry name" value="PRK07486.1"/>
    <property type="match status" value="1"/>
</dbReference>
<dbReference type="SUPFAM" id="SSF75304">
    <property type="entry name" value="Amidase signature (AS) enzymes"/>
    <property type="match status" value="1"/>
</dbReference>
<dbReference type="Gene3D" id="3.90.1300.10">
    <property type="entry name" value="Amidase signature (AS) domain"/>
    <property type="match status" value="1"/>
</dbReference>
<gene>
    <name evidence="2" type="ORF">DFP89_103226</name>
</gene>
<protein>
    <submittedName>
        <fullName evidence="2">Amidase</fullName>
    </submittedName>
</protein>
<dbReference type="OrthoDB" id="9777859at2"/>